<dbReference type="InterPro" id="IPR044851">
    <property type="entry name" value="Wax_synthase"/>
</dbReference>
<evidence type="ECO:0000256" key="2">
    <source>
        <dbReference type="ARBA" id="ARBA00007282"/>
    </source>
</evidence>
<evidence type="ECO:0000256" key="7">
    <source>
        <dbReference type="SAM" id="Phobius"/>
    </source>
</evidence>
<keyword evidence="10" id="KW-1185">Reference proteome</keyword>
<comment type="subcellular location">
    <subcellularLocation>
        <location evidence="1">Membrane</location>
        <topology evidence="1">Multi-pass membrane protein</topology>
    </subcellularLocation>
</comment>
<reference evidence="9" key="2">
    <citation type="journal article" date="2023" name="IMA Fungus">
        <title>Comparative genomic study of the Penicillium genus elucidates a diverse pangenome and 15 lateral gene transfer events.</title>
        <authorList>
            <person name="Petersen C."/>
            <person name="Sorensen T."/>
            <person name="Nielsen M.R."/>
            <person name="Sondergaard T.E."/>
            <person name="Sorensen J.L."/>
            <person name="Fitzpatrick D.A."/>
            <person name="Frisvad J.C."/>
            <person name="Nielsen K.L."/>
        </authorList>
    </citation>
    <scope>NUCLEOTIDE SEQUENCE</scope>
    <source>
        <strain evidence="9">IBT 34128</strain>
    </source>
</reference>
<keyword evidence="4 7" id="KW-0812">Transmembrane</keyword>
<comment type="caution">
    <text evidence="9">The sequence shown here is derived from an EMBL/GenBank/DDBJ whole genome shotgun (WGS) entry which is preliminary data.</text>
</comment>
<keyword evidence="6 7" id="KW-0472">Membrane</keyword>
<feature type="transmembrane region" description="Helical" evidence="7">
    <location>
        <begin position="418"/>
        <end position="439"/>
    </location>
</feature>
<feature type="transmembrane region" description="Helical" evidence="7">
    <location>
        <begin position="284"/>
        <end position="304"/>
    </location>
</feature>
<sequence length="558" mass="63249">MADLRSGSYRDLVQKHETELEILLAQGIFKPVFMYHVLIFNTLPLVGLVVPRSRSTRYVRPVILALSLGIAIEVLQNRRTLLGGNGYMIGLMTAWWLVWSATLFIFSDLEQDFRRIERETASKAGPRNGSKCALLTNVEDTSDSKDEQENCFSRGKYALVDQQVVEEDNPRIAAGKIATATDAEHESFHWQSYPKKLSHRLDWCAGLLFNLRGPEWNWRAPHLGPLPRPVHAQLHPGFVSNKMHTHDDTSFMTAKRRLQCAFTTCFKSYLLLDILKVVMMRDPYFQGVATPESALPFPFAWLAYHHLLVRFYHCFLSCVGVFVALNFVTSFSPIIFLGLSLAFPNASRKLTATSLDVPWLYADTFGPFLSPILDHGLAGCWGRWWHQLFRYGFTATARWVLSCLPATWAARPPVKRTIYVVTAFSLSGFVHACGSHTQFTNTHPLSGSFLFFSMQIAAIMAEGFFKTSVFPNIPLASTPRGLRRTANIVFVFFWLFFSGAFIADDFARGGLWLMEPIPISPLRGLGIGLQGEGWWCWKGPWFRYWSDGTYWGSGVRVI</sequence>
<evidence type="ECO:0000256" key="1">
    <source>
        <dbReference type="ARBA" id="ARBA00004141"/>
    </source>
</evidence>
<evidence type="ECO:0000256" key="3">
    <source>
        <dbReference type="ARBA" id="ARBA00022679"/>
    </source>
</evidence>
<dbReference type="GO" id="GO:0016020">
    <property type="term" value="C:membrane"/>
    <property type="evidence" value="ECO:0007669"/>
    <property type="project" value="UniProtKB-SubCell"/>
</dbReference>
<evidence type="ECO:0000313" key="10">
    <source>
        <dbReference type="Proteomes" id="UP001141434"/>
    </source>
</evidence>
<keyword evidence="5 7" id="KW-1133">Transmembrane helix</keyword>
<dbReference type="PANTHER" id="PTHR31595">
    <property type="entry name" value="LONG-CHAIN-ALCOHOL O-FATTY-ACYLTRANSFERASE 3-RELATED"/>
    <property type="match status" value="1"/>
</dbReference>
<keyword evidence="3" id="KW-0808">Transferase</keyword>
<gene>
    <name evidence="9" type="ORF">NUU61_001846</name>
</gene>
<accession>A0A9W9FQE3</accession>
<protein>
    <recommendedName>
        <fullName evidence="8">Wax synthase domain-containing protein</fullName>
    </recommendedName>
</protein>
<evidence type="ECO:0000256" key="6">
    <source>
        <dbReference type="ARBA" id="ARBA00023136"/>
    </source>
</evidence>
<evidence type="ECO:0000259" key="8">
    <source>
        <dbReference type="Pfam" id="PF13813"/>
    </source>
</evidence>
<proteinExistence type="inferred from homology"/>
<dbReference type="GO" id="GO:0008374">
    <property type="term" value="F:O-acyltransferase activity"/>
    <property type="evidence" value="ECO:0007669"/>
    <property type="project" value="InterPro"/>
</dbReference>
<feature type="transmembrane region" description="Helical" evidence="7">
    <location>
        <begin position="486"/>
        <end position="503"/>
    </location>
</feature>
<feature type="transmembrane region" description="Helical" evidence="7">
    <location>
        <begin position="87"/>
        <end position="106"/>
    </location>
</feature>
<dbReference type="RefSeq" id="XP_056513495.1">
    <property type="nucleotide sequence ID" value="XM_056652428.1"/>
</dbReference>
<dbReference type="OrthoDB" id="2796277at2759"/>
<feature type="domain" description="Wax synthase" evidence="8">
    <location>
        <begin position="370"/>
        <end position="452"/>
    </location>
</feature>
<evidence type="ECO:0000256" key="5">
    <source>
        <dbReference type="ARBA" id="ARBA00022989"/>
    </source>
</evidence>
<evidence type="ECO:0000313" key="9">
    <source>
        <dbReference type="EMBL" id="KAJ5104499.1"/>
    </source>
</evidence>
<dbReference type="Pfam" id="PF13813">
    <property type="entry name" value="MBOAT_2"/>
    <property type="match status" value="1"/>
</dbReference>
<feature type="transmembrane region" description="Helical" evidence="7">
    <location>
        <begin position="310"/>
        <end position="339"/>
    </location>
</feature>
<organism evidence="9 10">
    <name type="scientific">Penicillium alfredii</name>
    <dbReference type="NCBI Taxonomy" id="1506179"/>
    <lineage>
        <taxon>Eukaryota</taxon>
        <taxon>Fungi</taxon>
        <taxon>Dikarya</taxon>
        <taxon>Ascomycota</taxon>
        <taxon>Pezizomycotina</taxon>
        <taxon>Eurotiomycetes</taxon>
        <taxon>Eurotiomycetidae</taxon>
        <taxon>Eurotiales</taxon>
        <taxon>Aspergillaceae</taxon>
        <taxon>Penicillium</taxon>
    </lineage>
</organism>
<comment type="similarity">
    <text evidence="2">Belongs to the wax synthase family.</text>
</comment>
<feature type="transmembrane region" description="Helical" evidence="7">
    <location>
        <begin position="58"/>
        <end position="75"/>
    </location>
</feature>
<reference evidence="9" key="1">
    <citation type="submission" date="2022-11" db="EMBL/GenBank/DDBJ databases">
        <authorList>
            <person name="Petersen C."/>
        </authorList>
    </citation>
    <scope>NUCLEOTIDE SEQUENCE</scope>
    <source>
        <strain evidence="9">IBT 34128</strain>
    </source>
</reference>
<name>A0A9W9FQE3_9EURO</name>
<dbReference type="GeneID" id="81391596"/>
<dbReference type="PANTHER" id="PTHR31595:SF67">
    <property type="entry name" value="WAX SYNTHASE DOMAIN-CONTAINING PROTEIN"/>
    <property type="match status" value="1"/>
</dbReference>
<feature type="transmembrane region" description="Helical" evidence="7">
    <location>
        <begin position="33"/>
        <end position="51"/>
    </location>
</feature>
<dbReference type="Proteomes" id="UP001141434">
    <property type="component" value="Unassembled WGS sequence"/>
</dbReference>
<dbReference type="InterPro" id="IPR032805">
    <property type="entry name" value="Wax_synthase_dom"/>
</dbReference>
<evidence type="ECO:0000256" key="4">
    <source>
        <dbReference type="ARBA" id="ARBA00022692"/>
    </source>
</evidence>
<feature type="transmembrane region" description="Helical" evidence="7">
    <location>
        <begin position="445"/>
        <end position="465"/>
    </location>
</feature>
<dbReference type="GO" id="GO:0006629">
    <property type="term" value="P:lipid metabolic process"/>
    <property type="evidence" value="ECO:0007669"/>
    <property type="project" value="InterPro"/>
</dbReference>
<dbReference type="AlphaFoldDB" id="A0A9W9FQE3"/>
<dbReference type="EMBL" id="JAPMSZ010000004">
    <property type="protein sequence ID" value="KAJ5104499.1"/>
    <property type="molecule type" value="Genomic_DNA"/>
</dbReference>